<proteinExistence type="predicted"/>
<keyword evidence="1" id="KW-1133">Transmembrane helix</keyword>
<keyword evidence="5" id="KW-1185">Reference proteome</keyword>
<evidence type="ECO:0000313" key="4">
    <source>
        <dbReference type="EMBL" id="KZM74062.1"/>
    </source>
</evidence>
<evidence type="ECO:0000256" key="2">
    <source>
        <dbReference type="SAM" id="SignalP"/>
    </source>
</evidence>
<name>A0A164N7I5_9NOCA</name>
<dbReference type="Proteomes" id="UP000076512">
    <property type="component" value="Unassembled WGS sequence"/>
</dbReference>
<protein>
    <recommendedName>
        <fullName evidence="3">DUF8020 domain-containing protein</fullName>
    </recommendedName>
</protein>
<dbReference type="InterPro" id="IPR058333">
    <property type="entry name" value="DUF8020"/>
</dbReference>
<dbReference type="Pfam" id="PF26059">
    <property type="entry name" value="DUF8020"/>
    <property type="match status" value="1"/>
</dbReference>
<comment type="caution">
    <text evidence="4">The sequence shown here is derived from an EMBL/GenBank/DDBJ whole genome shotgun (WGS) entry which is preliminary data.</text>
</comment>
<keyword evidence="1" id="KW-0812">Transmembrane</keyword>
<dbReference type="AlphaFoldDB" id="A0A164N7I5"/>
<evidence type="ECO:0000259" key="3">
    <source>
        <dbReference type="Pfam" id="PF26059"/>
    </source>
</evidence>
<evidence type="ECO:0000256" key="1">
    <source>
        <dbReference type="SAM" id="Phobius"/>
    </source>
</evidence>
<sequence>MRIAKLAAAAVLSAAALGISAVTAHGEAGVATPTVSGADQGIAYTTTLAPDRSAVTTTLASGRFQVTPDGTAATVLSPTGTFVGSVPLVYDVAGRQVHVVPQVDPAGTTLTVRPANPADISAPTPETVALQNIGLVTLGAGVAIGCGIGAVIGVFFFVVGAIVGCAVGAVIGGAIGFFTPSP</sequence>
<dbReference type="EMBL" id="LWGR01000007">
    <property type="protein sequence ID" value="KZM74062.1"/>
    <property type="molecule type" value="Genomic_DNA"/>
</dbReference>
<feature type="transmembrane region" description="Helical" evidence="1">
    <location>
        <begin position="154"/>
        <end position="178"/>
    </location>
</feature>
<evidence type="ECO:0000313" key="5">
    <source>
        <dbReference type="Proteomes" id="UP000076512"/>
    </source>
</evidence>
<feature type="domain" description="DUF8020" evidence="3">
    <location>
        <begin position="41"/>
        <end position="114"/>
    </location>
</feature>
<feature type="chain" id="PRO_5038966166" description="DUF8020 domain-containing protein" evidence="2">
    <location>
        <begin position="25"/>
        <end position="182"/>
    </location>
</feature>
<dbReference type="OrthoDB" id="4551446at2"/>
<accession>A0A164N7I5</accession>
<reference evidence="4 5" key="1">
    <citation type="submission" date="2016-04" db="EMBL/GenBank/DDBJ databases">
        <authorList>
            <person name="Evans L.H."/>
            <person name="Alamgir A."/>
            <person name="Owens N."/>
            <person name="Weber N.D."/>
            <person name="Virtaneva K."/>
            <person name="Barbian K."/>
            <person name="Babar A."/>
            <person name="Rosenke K."/>
        </authorList>
    </citation>
    <scope>NUCLEOTIDE SEQUENCE [LARGE SCALE GENOMIC DNA]</scope>
    <source>
        <strain evidence="4 5">IFM 0406</strain>
    </source>
</reference>
<keyword evidence="2" id="KW-0732">Signal</keyword>
<keyword evidence="1" id="KW-0472">Membrane</keyword>
<gene>
    <name evidence="4" type="ORF">AWN90_32225</name>
</gene>
<dbReference type="RefSeq" id="WP_067596005.1">
    <property type="nucleotide sequence ID" value="NZ_JABMCZ010000001.1"/>
</dbReference>
<organism evidence="4 5">
    <name type="scientific">Nocardia terpenica</name>
    <dbReference type="NCBI Taxonomy" id="455432"/>
    <lineage>
        <taxon>Bacteria</taxon>
        <taxon>Bacillati</taxon>
        <taxon>Actinomycetota</taxon>
        <taxon>Actinomycetes</taxon>
        <taxon>Mycobacteriales</taxon>
        <taxon>Nocardiaceae</taxon>
        <taxon>Nocardia</taxon>
    </lineage>
</organism>
<feature type="signal peptide" evidence="2">
    <location>
        <begin position="1"/>
        <end position="24"/>
    </location>
</feature>